<dbReference type="Proteomes" id="UP000428330">
    <property type="component" value="Chromosome"/>
</dbReference>
<dbReference type="OrthoDB" id="9801955at2"/>
<evidence type="ECO:0000256" key="5">
    <source>
        <dbReference type="ARBA" id="ARBA00023136"/>
    </source>
</evidence>
<dbReference type="GO" id="GO:0016746">
    <property type="term" value="F:acyltransferase activity"/>
    <property type="evidence" value="ECO:0007669"/>
    <property type="project" value="UniProtKB-KW"/>
</dbReference>
<keyword evidence="5" id="KW-0472">Membrane</keyword>
<evidence type="ECO:0000313" key="8">
    <source>
        <dbReference type="Proteomes" id="UP000428330"/>
    </source>
</evidence>
<dbReference type="GO" id="GO:0009247">
    <property type="term" value="P:glycolipid biosynthetic process"/>
    <property type="evidence" value="ECO:0007669"/>
    <property type="project" value="UniProtKB-ARBA"/>
</dbReference>
<keyword evidence="3" id="KW-0997">Cell inner membrane</keyword>
<organism evidence="7 8">
    <name type="scientific">Roseovarius faecimaris</name>
    <dbReference type="NCBI Taxonomy" id="2494550"/>
    <lineage>
        <taxon>Bacteria</taxon>
        <taxon>Pseudomonadati</taxon>
        <taxon>Pseudomonadota</taxon>
        <taxon>Alphaproteobacteria</taxon>
        <taxon>Rhodobacterales</taxon>
        <taxon>Roseobacteraceae</taxon>
        <taxon>Roseovarius</taxon>
    </lineage>
</organism>
<dbReference type="CDD" id="cd07984">
    <property type="entry name" value="LPLAT_LABLAT-like"/>
    <property type="match status" value="1"/>
</dbReference>
<dbReference type="RefSeq" id="WP_157707168.1">
    <property type="nucleotide sequence ID" value="NZ_CP034348.1"/>
</dbReference>
<dbReference type="GO" id="GO:0005886">
    <property type="term" value="C:plasma membrane"/>
    <property type="evidence" value="ECO:0007669"/>
    <property type="project" value="UniProtKB-SubCell"/>
</dbReference>
<dbReference type="PANTHER" id="PTHR30606:SF10">
    <property type="entry name" value="PHOSPHATIDYLINOSITOL MANNOSIDE ACYLTRANSFERASE"/>
    <property type="match status" value="1"/>
</dbReference>
<evidence type="ECO:0000256" key="2">
    <source>
        <dbReference type="ARBA" id="ARBA00022475"/>
    </source>
</evidence>
<evidence type="ECO:0000256" key="1">
    <source>
        <dbReference type="ARBA" id="ARBA00004533"/>
    </source>
</evidence>
<accession>A0A6I6IR06</accession>
<name>A0A6I6IR06_9RHOB</name>
<dbReference type="Pfam" id="PF03279">
    <property type="entry name" value="Lip_A_acyltrans"/>
    <property type="match status" value="1"/>
</dbReference>
<gene>
    <name evidence="7" type="ORF">EI983_09575</name>
</gene>
<dbReference type="PANTHER" id="PTHR30606">
    <property type="entry name" value="LIPID A BIOSYNTHESIS LAUROYL ACYLTRANSFERASE"/>
    <property type="match status" value="1"/>
</dbReference>
<evidence type="ECO:0000313" key="7">
    <source>
        <dbReference type="EMBL" id="QGX98514.1"/>
    </source>
</evidence>
<evidence type="ECO:0000256" key="4">
    <source>
        <dbReference type="ARBA" id="ARBA00022679"/>
    </source>
</evidence>
<proteinExistence type="predicted"/>
<dbReference type="PIRSF" id="PIRSF026649">
    <property type="entry name" value="MsbB"/>
    <property type="match status" value="1"/>
</dbReference>
<sequence length="309" mass="34921">MSDTSDHIPLTERFVGMVLYAPIALARTLPYRWRIPVAGWLTAHVLAPLAGYRRRVRDNLAHACPDLPAPERRRLMRAVPDNAGRNMMEMYSPEFREAARHLPVSGPGLPTLRAAREAGRPVVFVTGHFGNFNAARVAMIEQGFHMGGFYRPMKNRPFNRHYMAAMRSVSEPLFEQGRKGMTQMVRHLRSGGVVAVLNDLNAHDGVPLTFFGQPALTSLATAEMALKYDAPLIPVWGIRNPDGRSFHVVVEDEIAPSDAVTMTQEFNDRLEAQVRAHMDQWFWIHRRWKDGSGPLHDKRAEALAKMQNR</sequence>
<keyword evidence="6 7" id="KW-0012">Acyltransferase</keyword>
<dbReference type="InterPro" id="IPR004960">
    <property type="entry name" value="LipA_acyltrans"/>
</dbReference>
<reference evidence="8" key="1">
    <citation type="submission" date="2018-12" db="EMBL/GenBank/DDBJ databases">
        <title>Complete genome sequence of Roseovarius sp. MME-070.</title>
        <authorList>
            <person name="Nam Y.-D."/>
            <person name="Kang J."/>
            <person name="Chung W.-H."/>
            <person name="Park Y.S."/>
        </authorList>
    </citation>
    <scope>NUCLEOTIDE SEQUENCE [LARGE SCALE GENOMIC DNA]</scope>
    <source>
        <strain evidence="8">MME-070</strain>
    </source>
</reference>
<dbReference type="KEGG" id="rom:EI983_09575"/>
<evidence type="ECO:0000256" key="6">
    <source>
        <dbReference type="ARBA" id="ARBA00023315"/>
    </source>
</evidence>
<evidence type="ECO:0000256" key="3">
    <source>
        <dbReference type="ARBA" id="ARBA00022519"/>
    </source>
</evidence>
<keyword evidence="8" id="KW-1185">Reference proteome</keyword>
<dbReference type="AlphaFoldDB" id="A0A6I6IR06"/>
<protein>
    <submittedName>
        <fullName evidence="7">Lauroyl acyltransferase</fullName>
    </submittedName>
</protein>
<dbReference type="EMBL" id="CP034348">
    <property type="protein sequence ID" value="QGX98514.1"/>
    <property type="molecule type" value="Genomic_DNA"/>
</dbReference>
<keyword evidence="2" id="KW-1003">Cell membrane</keyword>
<comment type="subcellular location">
    <subcellularLocation>
        <location evidence="1">Cell inner membrane</location>
    </subcellularLocation>
</comment>
<keyword evidence="4 7" id="KW-0808">Transferase</keyword>